<feature type="transmembrane region" description="Helical" evidence="1">
    <location>
        <begin position="7"/>
        <end position="28"/>
    </location>
</feature>
<feature type="domain" description="Chlorhexidine efflux transporter" evidence="2">
    <location>
        <begin position="2"/>
        <end position="62"/>
    </location>
</feature>
<dbReference type="AlphaFoldDB" id="A0A9X2CDB6"/>
<reference evidence="3" key="1">
    <citation type="submission" date="2022-01" db="EMBL/GenBank/DDBJ databases">
        <title>Whole genome-based taxonomy of the Shewanellaceae.</title>
        <authorList>
            <person name="Martin-Rodriguez A.J."/>
        </authorList>
    </citation>
    <scope>NUCLEOTIDE SEQUENCE</scope>
    <source>
        <strain evidence="3">KCTC 23973</strain>
    </source>
</reference>
<feature type="transmembrane region" description="Helical" evidence="1">
    <location>
        <begin position="75"/>
        <end position="98"/>
    </location>
</feature>
<evidence type="ECO:0000259" key="2">
    <source>
        <dbReference type="Pfam" id="PF05232"/>
    </source>
</evidence>
<proteinExistence type="predicted"/>
<keyword evidence="1" id="KW-0472">Membrane</keyword>
<dbReference type="Pfam" id="PF05232">
    <property type="entry name" value="BTP"/>
    <property type="match status" value="2"/>
</dbReference>
<dbReference type="InterPro" id="IPR058208">
    <property type="entry name" value="PACE"/>
</dbReference>
<evidence type="ECO:0000313" key="4">
    <source>
        <dbReference type="Proteomes" id="UP001139293"/>
    </source>
</evidence>
<organism evidence="3 4">
    <name type="scientific">Shewanella pneumatophori</name>
    <dbReference type="NCBI Taxonomy" id="314092"/>
    <lineage>
        <taxon>Bacteria</taxon>
        <taxon>Pseudomonadati</taxon>
        <taxon>Pseudomonadota</taxon>
        <taxon>Gammaproteobacteria</taxon>
        <taxon>Alteromonadales</taxon>
        <taxon>Shewanellaceae</taxon>
        <taxon>Shewanella</taxon>
    </lineage>
</organism>
<name>A0A9X2CDB6_9GAMM</name>
<dbReference type="InterPro" id="IPR007896">
    <property type="entry name" value="BTP_bacteria"/>
</dbReference>
<dbReference type="NCBIfam" id="NF033664">
    <property type="entry name" value="PACE_transport"/>
    <property type="match status" value="1"/>
</dbReference>
<evidence type="ECO:0000313" key="3">
    <source>
        <dbReference type="EMBL" id="MCL1137792.1"/>
    </source>
</evidence>
<gene>
    <name evidence="3" type="ORF">L2740_04420</name>
</gene>
<feature type="domain" description="Chlorhexidine efflux transporter" evidence="2">
    <location>
        <begin position="69"/>
        <end position="131"/>
    </location>
</feature>
<sequence length="141" mass="16119">MSIIERVFHSVLFEVLAVTFSIIGLAIFTDHEVASLSGMMIIIATMAMTWNFIFNWLFDQVVTGDKEKRPFKIRVLHVSLFEIGLLFFTVPVIAYMLNIGIIEALIMDLGVTVFITIYAFMYNLAYDHARAFIIRQRAVSC</sequence>
<protein>
    <submittedName>
        <fullName evidence="3">PACE efflux transporter</fullName>
    </submittedName>
</protein>
<dbReference type="EMBL" id="JAKILB010000002">
    <property type="protein sequence ID" value="MCL1137792.1"/>
    <property type="molecule type" value="Genomic_DNA"/>
</dbReference>
<dbReference type="RefSeq" id="WP_248948912.1">
    <property type="nucleotide sequence ID" value="NZ_JAKILB010000002.1"/>
</dbReference>
<dbReference type="Proteomes" id="UP001139293">
    <property type="component" value="Unassembled WGS sequence"/>
</dbReference>
<accession>A0A9X2CDB6</accession>
<feature type="transmembrane region" description="Helical" evidence="1">
    <location>
        <begin position="34"/>
        <end position="54"/>
    </location>
</feature>
<keyword evidence="1" id="KW-0812">Transmembrane</keyword>
<evidence type="ECO:0000256" key="1">
    <source>
        <dbReference type="SAM" id="Phobius"/>
    </source>
</evidence>
<feature type="transmembrane region" description="Helical" evidence="1">
    <location>
        <begin position="104"/>
        <end position="125"/>
    </location>
</feature>
<keyword evidence="1" id="KW-1133">Transmembrane helix</keyword>
<comment type="caution">
    <text evidence="3">The sequence shown here is derived from an EMBL/GenBank/DDBJ whole genome shotgun (WGS) entry which is preliminary data.</text>
</comment>
<keyword evidence="4" id="KW-1185">Reference proteome</keyword>